<evidence type="ECO:0000256" key="6">
    <source>
        <dbReference type="ARBA" id="ARBA00023136"/>
    </source>
</evidence>
<evidence type="ECO:0000256" key="1">
    <source>
        <dbReference type="ARBA" id="ARBA00004167"/>
    </source>
</evidence>
<comment type="subcellular location">
    <subcellularLocation>
        <location evidence="1">Membrane</location>
        <topology evidence="1">Single-pass membrane protein</topology>
    </subcellularLocation>
</comment>
<organism evidence="8 9">
    <name type="scientific">Emiliania huxleyi (strain CCMP1516)</name>
    <dbReference type="NCBI Taxonomy" id="280463"/>
    <lineage>
        <taxon>Eukaryota</taxon>
        <taxon>Haptista</taxon>
        <taxon>Haptophyta</taxon>
        <taxon>Prymnesiophyceae</taxon>
        <taxon>Isochrysidales</taxon>
        <taxon>Noelaerhabdaceae</taxon>
        <taxon>Emiliania</taxon>
    </lineage>
</organism>
<dbReference type="EnsemblProtists" id="EOD40584">
    <property type="protein sequence ID" value="EOD40584"/>
    <property type="gene ID" value="EMIHUDRAFT_69669"/>
</dbReference>
<dbReference type="Proteomes" id="UP000013827">
    <property type="component" value="Unassembled WGS sequence"/>
</dbReference>
<proteinExistence type="predicted"/>
<dbReference type="RefSeq" id="XP_005793013.1">
    <property type="nucleotide sequence ID" value="XM_005792956.1"/>
</dbReference>
<keyword evidence="6" id="KW-0472">Membrane</keyword>
<sequence length="431" mass="47337">MAASSQRAEERLDRLLAAVEQLRADASLRPKVAATATPAAAAVLPAPAATAATAATAAATAAAAADDGCPGRRPYHTVLTATGSVYQQWQARIMYHHWKKASAAGGKCTDMAAFTRLCATAGGRPDGLEGEIPTLFTVELSAQVLASHFHFGVLNRPNSVKQLMESTTLLAEIRKTSDYVLILETDHVIMRPIPNLATPEKPAAFVFGYMFPQPSQQWVVEKYWPGGSYKSVQPVGPSPLLIHLDQLRRVYQKWLDFSLGLRSNSEAERVIQGWVQEMWGYSIAAASEGIVHRLVEEFQVEPGALSTEAQLAEFAAGRFYIFHYTYQFEYMLDGTPCQPWNIGEWSLDKRHFNQISPAYPLPQPPPGANAAGVWLLNAWNEAMGSIPSWPSKQPAGGEGGQVVQTLYGRRRLDWFSRHANGFEQEALIRSK</sequence>
<dbReference type="PANTHER" id="PTHR31485:SF7">
    <property type="entry name" value="PEPTIDYL SERINE ALPHA-GALACTOSYLTRANSFERASE"/>
    <property type="match status" value="1"/>
</dbReference>
<evidence type="ECO:0000256" key="4">
    <source>
        <dbReference type="ARBA" id="ARBA00022692"/>
    </source>
</evidence>
<accession>A0A0D3KXU9</accession>
<evidence type="ECO:0000259" key="7">
    <source>
        <dbReference type="Pfam" id="PF23452"/>
    </source>
</evidence>
<dbReference type="GeneID" id="17285855"/>
<dbReference type="GO" id="GO:0016757">
    <property type="term" value="F:glycosyltransferase activity"/>
    <property type="evidence" value="ECO:0007669"/>
    <property type="project" value="UniProtKB-KW"/>
</dbReference>
<dbReference type="PANTHER" id="PTHR31485">
    <property type="entry name" value="PEPTIDYL SERINE ALPHA-GALACTOSYLTRANSFERASE"/>
    <property type="match status" value="1"/>
</dbReference>
<keyword evidence="2" id="KW-0328">Glycosyltransferase</keyword>
<evidence type="ECO:0000256" key="2">
    <source>
        <dbReference type="ARBA" id="ARBA00022676"/>
    </source>
</evidence>
<keyword evidence="4" id="KW-0812">Transmembrane</keyword>
<dbReference type="Pfam" id="PF23452">
    <property type="entry name" value="HPAT"/>
    <property type="match status" value="1"/>
</dbReference>
<dbReference type="HOGENOM" id="CLU_036353_0_0_1"/>
<dbReference type="eggNOG" id="ENOG502QQNK">
    <property type="taxonomic scope" value="Eukaryota"/>
</dbReference>
<dbReference type="GO" id="GO:0016020">
    <property type="term" value="C:membrane"/>
    <property type="evidence" value="ECO:0007669"/>
    <property type="project" value="UniProtKB-SubCell"/>
</dbReference>
<keyword evidence="5" id="KW-1133">Transmembrane helix</keyword>
<dbReference type="PaxDb" id="2903-EOD40584"/>
<dbReference type="AlphaFoldDB" id="A0A0D3KXU9"/>
<dbReference type="InterPro" id="IPR044845">
    <property type="entry name" value="HPAT/SRGT1-like"/>
</dbReference>
<reference evidence="8" key="2">
    <citation type="submission" date="2024-10" db="UniProtKB">
        <authorList>
            <consortium name="EnsemblProtists"/>
        </authorList>
    </citation>
    <scope>IDENTIFICATION</scope>
</reference>
<dbReference type="KEGG" id="ehx:EMIHUDRAFT_69669"/>
<evidence type="ECO:0000256" key="5">
    <source>
        <dbReference type="ARBA" id="ARBA00022989"/>
    </source>
</evidence>
<protein>
    <recommendedName>
        <fullName evidence="7">Hydroxyproline O-arabinosyltransferase-like domain-containing protein</fullName>
    </recommendedName>
</protein>
<keyword evidence="9" id="KW-1185">Reference proteome</keyword>
<evidence type="ECO:0000256" key="3">
    <source>
        <dbReference type="ARBA" id="ARBA00022679"/>
    </source>
</evidence>
<reference evidence="9" key="1">
    <citation type="journal article" date="2013" name="Nature">
        <title>Pan genome of the phytoplankton Emiliania underpins its global distribution.</title>
        <authorList>
            <person name="Read B.A."/>
            <person name="Kegel J."/>
            <person name="Klute M.J."/>
            <person name="Kuo A."/>
            <person name="Lefebvre S.C."/>
            <person name="Maumus F."/>
            <person name="Mayer C."/>
            <person name="Miller J."/>
            <person name="Monier A."/>
            <person name="Salamov A."/>
            <person name="Young J."/>
            <person name="Aguilar M."/>
            <person name="Claverie J.M."/>
            <person name="Frickenhaus S."/>
            <person name="Gonzalez K."/>
            <person name="Herman E.K."/>
            <person name="Lin Y.C."/>
            <person name="Napier J."/>
            <person name="Ogata H."/>
            <person name="Sarno A.F."/>
            <person name="Shmutz J."/>
            <person name="Schroeder D."/>
            <person name="de Vargas C."/>
            <person name="Verret F."/>
            <person name="von Dassow P."/>
            <person name="Valentin K."/>
            <person name="Van de Peer Y."/>
            <person name="Wheeler G."/>
            <person name="Dacks J.B."/>
            <person name="Delwiche C.F."/>
            <person name="Dyhrman S.T."/>
            <person name="Glockner G."/>
            <person name="John U."/>
            <person name="Richards T."/>
            <person name="Worden A.Z."/>
            <person name="Zhang X."/>
            <person name="Grigoriev I.V."/>
            <person name="Allen A.E."/>
            <person name="Bidle K."/>
            <person name="Borodovsky M."/>
            <person name="Bowler C."/>
            <person name="Brownlee C."/>
            <person name="Cock J.M."/>
            <person name="Elias M."/>
            <person name="Gladyshev V.N."/>
            <person name="Groth M."/>
            <person name="Guda C."/>
            <person name="Hadaegh A."/>
            <person name="Iglesias-Rodriguez M.D."/>
            <person name="Jenkins J."/>
            <person name="Jones B.M."/>
            <person name="Lawson T."/>
            <person name="Leese F."/>
            <person name="Lindquist E."/>
            <person name="Lobanov A."/>
            <person name="Lomsadze A."/>
            <person name="Malik S.B."/>
            <person name="Marsh M.E."/>
            <person name="Mackinder L."/>
            <person name="Mock T."/>
            <person name="Mueller-Roeber B."/>
            <person name="Pagarete A."/>
            <person name="Parker M."/>
            <person name="Probert I."/>
            <person name="Quesneville H."/>
            <person name="Raines C."/>
            <person name="Rensing S.A."/>
            <person name="Riano-Pachon D.M."/>
            <person name="Richier S."/>
            <person name="Rokitta S."/>
            <person name="Shiraiwa Y."/>
            <person name="Soanes D.M."/>
            <person name="van der Giezen M."/>
            <person name="Wahlund T.M."/>
            <person name="Williams B."/>
            <person name="Wilson W."/>
            <person name="Wolfe G."/>
            <person name="Wurch L.L."/>
        </authorList>
    </citation>
    <scope>NUCLEOTIDE SEQUENCE</scope>
</reference>
<evidence type="ECO:0000313" key="8">
    <source>
        <dbReference type="EnsemblProtists" id="EOD40584"/>
    </source>
</evidence>
<name>A0A0D3KXU9_EMIH1</name>
<evidence type="ECO:0000313" key="9">
    <source>
        <dbReference type="Proteomes" id="UP000013827"/>
    </source>
</evidence>
<feature type="domain" description="Hydroxyproline O-arabinosyltransferase-like" evidence="7">
    <location>
        <begin position="75"/>
        <end position="390"/>
    </location>
</feature>
<dbReference type="STRING" id="2903.R1G417"/>
<keyword evidence="3" id="KW-0808">Transferase</keyword>
<dbReference type="InterPro" id="IPR056508">
    <property type="entry name" value="HPAT-like"/>
</dbReference>